<accession>A0A1G8F8Z4</accession>
<protein>
    <submittedName>
        <fullName evidence="1">Uncharacterized protein</fullName>
    </submittedName>
</protein>
<evidence type="ECO:0000313" key="1">
    <source>
        <dbReference type="EMBL" id="SDH78459.1"/>
    </source>
</evidence>
<name>A0A1G8F8Z4_ANETH</name>
<organism evidence="1 2">
    <name type="scientific">Aneurinibacillus thermoaerophilus</name>
    <dbReference type="NCBI Taxonomy" id="143495"/>
    <lineage>
        <taxon>Bacteria</taxon>
        <taxon>Bacillati</taxon>
        <taxon>Bacillota</taxon>
        <taxon>Bacilli</taxon>
        <taxon>Bacillales</taxon>
        <taxon>Paenibacillaceae</taxon>
        <taxon>Aneurinibacillus group</taxon>
        <taxon>Aneurinibacillus</taxon>
    </lineage>
</organism>
<gene>
    <name evidence="1" type="ORF">SAMN04489735_10599</name>
</gene>
<proteinExistence type="predicted"/>
<reference evidence="1 2" key="1">
    <citation type="submission" date="2016-10" db="EMBL/GenBank/DDBJ databases">
        <authorList>
            <person name="de Groot N.N."/>
        </authorList>
    </citation>
    <scope>NUCLEOTIDE SEQUENCE [LARGE SCALE GENOMIC DNA]</scope>
    <source>
        <strain evidence="1 2">L 420-91</strain>
    </source>
</reference>
<dbReference type="EMBL" id="FNDE01000059">
    <property type="protein sequence ID" value="SDH78459.1"/>
    <property type="molecule type" value="Genomic_DNA"/>
</dbReference>
<sequence length="53" mass="6343">MYVRIKVGNYERRNWSKENGTLYSVSVSKKYTEGKNCEYRGLYIEVKYLTLIV</sequence>
<evidence type="ECO:0000313" key="2">
    <source>
        <dbReference type="Proteomes" id="UP000198956"/>
    </source>
</evidence>
<dbReference type="AlphaFoldDB" id="A0A1G8F8Z4"/>
<dbReference type="Proteomes" id="UP000198956">
    <property type="component" value="Unassembled WGS sequence"/>
</dbReference>